<dbReference type="PROSITE" id="PS50940">
    <property type="entry name" value="CHIT_BIND_II"/>
    <property type="match status" value="1"/>
</dbReference>
<dbReference type="Gene3D" id="2.170.140.10">
    <property type="entry name" value="Chitin binding domain"/>
    <property type="match status" value="1"/>
</dbReference>
<dbReference type="GO" id="GO:0008061">
    <property type="term" value="F:chitin binding"/>
    <property type="evidence" value="ECO:0007669"/>
    <property type="project" value="InterPro"/>
</dbReference>
<keyword evidence="12" id="KW-0325">Glycoprotein</keyword>
<comment type="similarity">
    <text evidence="2">Belongs to the G-protein coupled receptor 2 family. Adhesion G-protein coupled receptor (ADGR) subfamily.</text>
</comment>
<dbReference type="SMART" id="SM00179">
    <property type="entry name" value="EGF_CA"/>
    <property type="match status" value="3"/>
</dbReference>
<feature type="transmembrane region" description="Helical" evidence="16">
    <location>
        <begin position="2065"/>
        <end position="2088"/>
    </location>
</feature>
<dbReference type="SMART" id="SM00181">
    <property type="entry name" value="EGF"/>
    <property type="match status" value="3"/>
</dbReference>
<keyword evidence="14" id="KW-0245">EGF-like domain</keyword>
<evidence type="ECO:0000256" key="1">
    <source>
        <dbReference type="ARBA" id="ARBA00004651"/>
    </source>
</evidence>
<dbReference type="SUPFAM" id="SSF57625">
    <property type="entry name" value="Invertebrate chitin-binding proteins"/>
    <property type="match status" value="1"/>
</dbReference>
<comment type="caution">
    <text evidence="22">The sequence shown here is derived from an EMBL/GenBank/DDBJ whole genome shotgun (WGS) entry which is preliminary data.</text>
</comment>
<dbReference type="Pfam" id="PF00002">
    <property type="entry name" value="7tm_2"/>
    <property type="match status" value="1"/>
</dbReference>
<evidence type="ECO:0000256" key="4">
    <source>
        <dbReference type="ARBA" id="ARBA00022692"/>
    </source>
</evidence>
<feature type="transmembrane region" description="Helical" evidence="16">
    <location>
        <begin position="1988"/>
        <end position="2011"/>
    </location>
</feature>
<keyword evidence="6" id="KW-0677">Repeat</keyword>
<proteinExistence type="inferred from homology"/>
<dbReference type="Gene3D" id="1.20.1070.10">
    <property type="entry name" value="Rhodopsin 7-helix transmembrane proteins"/>
    <property type="match status" value="1"/>
</dbReference>
<dbReference type="GO" id="GO:0004930">
    <property type="term" value="F:G protein-coupled receptor activity"/>
    <property type="evidence" value="ECO:0007669"/>
    <property type="project" value="UniProtKB-KW"/>
</dbReference>
<dbReference type="CDD" id="cd00054">
    <property type="entry name" value="EGF_CA"/>
    <property type="match status" value="3"/>
</dbReference>
<evidence type="ECO:0000256" key="6">
    <source>
        <dbReference type="ARBA" id="ARBA00022737"/>
    </source>
</evidence>
<dbReference type="PROSITE" id="PS01186">
    <property type="entry name" value="EGF_2"/>
    <property type="match status" value="3"/>
</dbReference>
<evidence type="ECO:0000256" key="12">
    <source>
        <dbReference type="ARBA" id="ARBA00023180"/>
    </source>
</evidence>
<keyword evidence="10 14" id="KW-1015">Disulfide bond</keyword>
<evidence type="ECO:0000259" key="19">
    <source>
        <dbReference type="PROSITE" id="PS50227"/>
    </source>
</evidence>
<evidence type="ECO:0000256" key="15">
    <source>
        <dbReference type="SAM" id="MobiDB-lite"/>
    </source>
</evidence>
<feature type="domain" description="G-protein coupled receptors family 2 profile 2" evidence="20">
    <location>
        <begin position="1921"/>
        <end position="2161"/>
    </location>
</feature>
<dbReference type="Pfam" id="PF01825">
    <property type="entry name" value="GPS"/>
    <property type="match status" value="1"/>
</dbReference>
<dbReference type="CDD" id="cd15040">
    <property type="entry name" value="7tmB2_Adhesion"/>
    <property type="match status" value="1"/>
</dbReference>
<keyword evidence="7 16" id="KW-1133">Transmembrane helix</keyword>
<dbReference type="GO" id="GO:0007166">
    <property type="term" value="P:cell surface receptor signaling pathway"/>
    <property type="evidence" value="ECO:0007669"/>
    <property type="project" value="InterPro"/>
</dbReference>
<evidence type="ECO:0000259" key="18">
    <source>
        <dbReference type="PROSITE" id="PS50221"/>
    </source>
</evidence>
<protein>
    <submittedName>
        <fullName evidence="22">Uncharacterized protein</fullName>
    </submittedName>
</protein>
<dbReference type="PRINTS" id="PR00249">
    <property type="entry name" value="GPCRSECRETIN"/>
</dbReference>
<evidence type="ECO:0000256" key="16">
    <source>
        <dbReference type="SAM" id="Phobius"/>
    </source>
</evidence>
<evidence type="ECO:0000256" key="3">
    <source>
        <dbReference type="ARBA" id="ARBA00022475"/>
    </source>
</evidence>
<evidence type="ECO:0000256" key="14">
    <source>
        <dbReference type="PROSITE-ProRule" id="PRU00076"/>
    </source>
</evidence>
<evidence type="ECO:0000313" key="23">
    <source>
        <dbReference type="Proteomes" id="UP001497497"/>
    </source>
</evidence>
<feature type="region of interest" description="Disordered" evidence="15">
    <location>
        <begin position="2179"/>
        <end position="2336"/>
    </location>
</feature>
<keyword evidence="5" id="KW-0732">Signal</keyword>
<feature type="domain" description="EGF-like" evidence="17">
    <location>
        <begin position="1174"/>
        <end position="1211"/>
    </location>
</feature>
<feature type="domain" description="Chitin-binding type-2" evidence="21">
    <location>
        <begin position="1"/>
        <end position="51"/>
    </location>
</feature>
<dbReference type="InterPro" id="IPR017981">
    <property type="entry name" value="GPCR_2-like_7TM"/>
</dbReference>
<dbReference type="InterPro" id="IPR000152">
    <property type="entry name" value="EGF-type_Asp/Asn_hydroxyl_site"/>
</dbReference>
<gene>
    <name evidence="22" type="ORF">GSLYS_00014740001</name>
</gene>
<organism evidence="22 23">
    <name type="scientific">Lymnaea stagnalis</name>
    <name type="common">Great pond snail</name>
    <name type="synonym">Helix stagnalis</name>
    <dbReference type="NCBI Taxonomy" id="6523"/>
    <lineage>
        <taxon>Eukaryota</taxon>
        <taxon>Metazoa</taxon>
        <taxon>Spiralia</taxon>
        <taxon>Lophotrochozoa</taxon>
        <taxon>Mollusca</taxon>
        <taxon>Gastropoda</taxon>
        <taxon>Heterobranchia</taxon>
        <taxon>Euthyneura</taxon>
        <taxon>Panpulmonata</taxon>
        <taxon>Hygrophila</taxon>
        <taxon>Lymnaeoidea</taxon>
        <taxon>Lymnaeidae</taxon>
        <taxon>Lymnaea</taxon>
    </lineage>
</organism>
<dbReference type="Gene3D" id="2.60.220.50">
    <property type="match status" value="1"/>
</dbReference>
<feature type="compositionally biased region" description="Basic and acidic residues" evidence="15">
    <location>
        <begin position="2224"/>
        <end position="2243"/>
    </location>
</feature>
<dbReference type="Gene3D" id="2.10.25.10">
    <property type="entry name" value="Laminin"/>
    <property type="match status" value="3"/>
</dbReference>
<feature type="transmembrane region" description="Helical" evidence="16">
    <location>
        <begin position="1957"/>
        <end position="1976"/>
    </location>
</feature>
<dbReference type="InterPro" id="IPR002557">
    <property type="entry name" value="Chitin-bd_dom"/>
</dbReference>
<dbReference type="PROSITE" id="PS00022">
    <property type="entry name" value="EGF_1"/>
    <property type="match status" value="3"/>
</dbReference>
<dbReference type="InterPro" id="IPR000832">
    <property type="entry name" value="GPCR_2_secretin-like"/>
</dbReference>
<dbReference type="InterPro" id="IPR057244">
    <property type="entry name" value="GAIN_B"/>
</dbReference>
<dbReference type="FunFam" id="1.20.1070.10:FF:000058">
    <property type="entry name" value="Adhesion G protein-coupled receptor F5"/>
    <property type="match status" value="1"/>
</dbReference>
<evidence type="ECO:0000259" key="17">
    <source>
        <dbReference type="PROSITE" id="PS50026"/>
    </source>
</evidence>
<dbReference type="InterPro" id="IPR001879">
    <property type="entry name" value="GPCR_2_extracellular_dom"/>
</dbReference>
<keyword evidence="4 16" id="KW-0812">Transmembrane</keyword>
<dbReference type="InterPro" id="IPR000742">
    <property type="entry name" value="EGF"/>
</dbReference>
<dbReference type="PROSITE" id="PS50261">
    <property type="entry name" value="G_PROTEIN_RECEP_F2_4"/>
    <property type="match status" value="1"/>
</dbReference>
<reference evidence="22 23" key="1">
    <citation type="submission" date="2024-04" db="EMBL/GenBank/DDBJ databases">
        <authorList>
            <consortium name="Genoscope - CEA"/>
            <person name="William W."/>
        </authorList>
    </citation>
    <scope>NUCLEOTIDE SEQUENCE [LARGE SCALE GENOMIC DNA]</scope>
</reference>
<dbReference type="PRINTS" id="PR01694">
    <property type="entry name" value="BAIPRECURSOR"/>
</dbReference>
<keyword evidence="13" id="KW-0807">Transducer</keyword>
<feature type="compositionally biased region" description="Basic and acidic residues" evidence="15">
    <location>
        <begin position="2271"/>
        <end position="2284"/>
    </location>
</feature>
<evidence type="ECO:0000256" key="9">
    <source>
        <dbReference type="ARBA" id="ARBA00023136"/>
    </source>
</evidence>
<dbReference type="EMBL" id="CAXITT010000414">
    <property type="protein sequence ID" value="CAL1541098.1"/>
    <property type="molecule type" value="Genomic_DNA"/>
</dbReference>
<evidence type="ECO:0000256" key="10">
    <source>
        <dbReference type="ARBA" id="ARBA00023157"/>
    </source>
</evidence>
<evidence type="ECO:0000256" key="2">
    <source>
        <dbReference type="ARBA" id="ARBA00007343"/>
    </source>
</evidence>
<dbReference type="InterPro" id="IPR046338">
    <property type="entry name" value="GAIN_dom_sf"/>
</dbReference>
<feature type="transmembrane region" description="Helical" evidence="16">
    <location>
        <begin position="2109"/>
        <end position="2131"/>
    </location>
</feature>
<evidence type="ECO:0000256" key="7">
    <source>
        <dbReference type="ARBA" id="ARBA00022989"/>
    </source>
</evidence>
<evidence type="ECO:0000313" key="22">
    <source>
        <dbReference type="EMBL" id="CAL1541098.1"/>
    </source>
</evidence>
<feature type="transmembrane region" description="Helical" evidence="16">
    <location>
        <begin position="1919"/>
        <end position="1945"/>
    </location>
</feature>
<feature type="transmembrane region" description="Helical" evidence="16">
    <location>
        <begin position="2023"/>
        <end position="2045"/>
    </location>
</feature>
<evidence type="ECO:0000259" key="20">
    <source>
        <dbReference type="PROSITE" id="PS50261"/>
    </source>
</evidence>
<dbReference type="InterPro" id="IPR001881">
    <property type="entry name" value="EGF-like_Ca-bd_dom"/>
</dbReference>
<comment type="caution">
    <text evidence="14">Lacks conserved residue(s) required for the propagation of feature annotation.</text>
</comment>
<dbReference type="PROSITE" id="PS50227">
    <property type="entry name" value="G_PROTEIN_RECEP_F2_3"/>
    <property type="match status" value="1"/>
</dbReference>
<evidence type="ECO:0000259" key="21">
    <source>
        <dbReference type="PROSITE" id="PS50940"/>
    </source>
</evidence>
<feature type="domain" description="EGF-like" evidence="17">
    <location>
        <begin position="174"/>
        <end position="212"/>
    </location>
</feature>
<dbReference type="Pfam" id="PF01607">
    <property type="entry name" value="CBM_14"/>
    <property type="match status" value="1"/>
</dbReference>
<dbReference type="SUPFAM" id="SSF57196">
    <property type="entry name" value="EGF/Laminin"/>
    <property type="match status" value="3"/>
</dbReference>
<evidence type="ECO:0000256" key="13">
    <source>
        <dbReference type="ARBA" id="ARBA00023224"/>
    </source>
</evidence>
<sequence>MNGNHPNPSDCYSYINCDNFTTSVVPCPPGMLYNTNFLACAMTSGTNHCPDQRPGAEKYEIYCPRLISGEDYTITAELHEFPSFCYHDVNVTLLYNNKELLQCNSASQICNTAVDYSSLGYQGNASVRYLGNNSALQFKFEVLAPMRGGHYNIKWQFCDGILYQHDCQVFSEGLRTECGASSNLCVNVEQCVDGTLGYQCQCLPGYDGIHCNIGDNQVYCYPSLINLPASNATSTCLKPVTTSCYVAGLPSNDPVSLLTLSPKHLSDAYAINKTTVVSDGTVSYTFCLSPDTTPGNLTFYDNISSTLHGDRPFQMGFRIQVSSVNTAPFFSNSSTKPIGQNKVYSFNVLEHSTNQSAVICVNKTNDRNGTCDAQSDCVQVVDVDKDKKYGIESLRLTVKLKQGRAVIQFKNDSSPRSFGCFHVIDSLSPTALTFDLTVTDGGNDTVSSTVQFNIIDENDPPNCYVTPDDLGGIDISAGNQSVATIECSDPDVDEMFQRITFVIDRPYQRYFDVSEDRHLQIYSSLKDLTTGRHAFNITATGYSASVDAAYVTNLTVTFVVTDMVCPPLLANEGYVLTTELHTFTRKCYGGFNVTLLYDDKEILHCDLETADSCQYSTEFEQEYVNVSTAKLQFLGNSSGLQFMFESLVPVQEGFYTVRWGFCDGSDTHTLCRIKHGDPIDECTLGNPCVNATQCTDKPIGYTCDCIPGFDGQNCDVGDYQLYCDTSRVPLPPSKPTNTCFPPTTVNCYVAGLTTEEPLSISAIATTSPMSYGVTDNTSLADDSVTFTLCLTPDSLEGEHSINYTISSSAYGDKPVQVEFIVNVVSVNTAPFFTVGQNMTFTFNVSEHTANQSAVLCVNKTGNRNQSCDGFSRCVLIVDVDRNVSYGAESLKLAVKFKGQGQQVIQFKNETSSGSFGCFHAQGRLIPKSMFYNLTVTDGGNDSVTSTVQFNIIDENDPPQCSLTPGDLGDIDTSAGNQSVATIECIDPDVDEKLQQVTFAVDLPYQKYFDVSEDRHLQIYSSLKDLPTGRHAFNITATGYSASVDAAYVTNLTVTFVVTDMVCPPLLANEGYVLTTELHTFPRKCHDGFNVTLLYDDKEILHCDLETESCPYSTEFEQHYANVSTGKVQLLGNSSGLQFMFESTVPVQEGLYAVRWEFCDGSDTHTLCHIKKGDPIDECALGSPCVNATQCTDKPVGYTCDCSPGYGGQNCDVGDYQLYCDSSHVPLPPSKPANTCFPPTTVSCYVAGLTTQEPLSISAVAAIPPSSYGITDDISLADDSVTFTLCLTPDSLEGEHSIDYNISSAAYGDRPVQVEFIVNVVSVNTAPFFSVGQNITHTFNVSEHTANQSVVVCINKTGNRNQSCDVGSRCVLIVDVDRNVSYGAESLKLAVKLKGQGQQGILFKSETNPESFGCFYVLGRLNPTSIYYNLTVTDGGNASVTSGLQFTILDENDPPNCYNTQISLGDIDINVDNQDMTYINCSDPDFEEQLKQIKFSVEQPYNKYFRVSSSRMLQVYGSLKGLMLGSHTFNITATGYSTSIDAAYVTNITVTIVLTDWMHLFHLIVRKCPEEYVQEEITFQSTPIGETYAVPCPKDYIGLISRHCSLEMTWEAYNLNNCTREVLISALDLVSALEDPDMSSEEAAERVENATVIVINSLVANPVIVSGDIKNILNVFMSVRDASKHKDAAVNPLTLQNFADISDKLLAANETSWSDLEHEEANYGSVLLDSLDTIVTTSLKSLNEKESITVKDNIVIGRYIGFEGIQFPGQDANQTTYGWALPADNKVYLPKDAFDGPVNYSIIVYRNLASKIIINNTLQERNGEKILINKVFNSDIISISTSETSIRQPIQLTFLLTETNLSNPVCAFLSTSPSVSDMGLWSTRGCMVVTSNKTHIICSCDHLTSFAVLMSPFSSPDDSFVISLISQIGCGISIFCLLLTVVVYGVMWRYVRNDRSVLHINLCLCLIIGYVVFLAGVDQTDSEVGCKVVAAFLHYFFLVVFFTMLAEGIEILKSVWIVFLSKTILPVLLLVAYGVPLVIVAVSLGITRTNGYGTLKYCWLSLDGGLFWAFVGPVLLVFLVNLIILIVVIKVMQTSHWMKEKKKRSRVMSVIRSICVLFPLMGLTWIFGVLSVNHDTVVFQYLFAIFNSLQGLFIFIFHCLLHYQIRDGFKAMKNQRKSVVTSMRTSTTDTGRRTSNSTSFKAKSYKRRLTSTSPEHLESSIGLSRTKDEEKLGGDAAVSRREEPSAYSDKEEESEFNSENGVGHRNGIDAVDAGRRPRSNEHSEISESTPILIKTAGEPQGTGVENLGFVNPMFETNNDSKGRAKQSDKLDTVEIKL</sequence>
<dbReference type="SMART" id="SM00303">
    <property type="entry name" value="GPS"/>
    <property type="match status" value="1"/>
</dbReference>
<dbReference type="Proteomes" id="UP001497497">
    <property type="component" value="Unassembled WGS sequence"/>
</dbReference>
<feature type="domain" description="EGF-like" evidence="17">
    <location>
        <begin position="678"/>
        <end position="715"/>
    </location>
</feature>
<keyword evidence="8" id="KW-0297">G-protein coupled receptor</keyword>
<feature type="domain" description="GAIN-B" evidence="18">
    <location>
        <begin position="1762"/>
        <end position="1915"/>
    </location>
</feature>
<dbReference type="PROSITE" id="PS50026">
    <property type="entry name" value="EGF_3"/>
    <property type="match status" value="3"/>
</dbReference>
<dbReference type="GO" id="GO:0005509">
    <property type="term" value="F:calcium ion binding"/>
    <property type="evidence" value="ECO:0007669"/>
    <property type="project" value="InterPro"/>
</dbReference>
<keyword evidence="3" id="KW-1003">Cell membrane</keyword>
<dbReference type="InterPro" id="IPR000203">
    <property type="entry name" value="GPS"/>
</dbReference>
<feature type="compositionally biased region" description="Low complexity" evidence="15">
    <location>
        <begin position="2180"/>
        <end position="2198"/>
    </location>
</feature>
<keyword evidence="11" id="KW-0675">Receptor</keyword>
<dbReference type="InterPro" id="IPR008077">
    <property type="entry name" value="GPCR_2_brain_angio_inhib"/>
</dbReference>
<evidence type="ECO:0000256" key="5">
    <source>
        <dbReference type="ARBA" id="ARBA00022729"/>
    </source>
</evidence>
<dbReference type="Gene3D" id="4.10.1240.10">
    <property type="entry name" value="GPCR, family 2, extracellular hormone receptor domain"/>
    <property type="match status" value="1"/>
</dbReference>
<evidence type="ECO:0000256" key="8">
    <source>
        <dbReference type="ARBA" id="ARBA00023040"/>
    </source>
</evidence>
<keyword evidence="23" id="KW-1185">Reference proteome</keyword>
<dbReference type="InterPro" id="IPR036508">
    <property type="entry name" value="Chitin-bd_dom_sf"/>
</dbReference>
<feature type="disulfide bond" evidence="14">
    <location>
        <begin position="1201"/>
        <end position="1210"/>
    </location>
</feature>
<feature type="disulfide bond" evidence="14">
    <location>
        <begin position="202"/>
        <end position="211"/>
    </location>
</feature>
<dbReference type="GO" id="GO:0005576">
    <property type="term" value="C:extracellular region"/>
    <property type="evidence" value="ECO:0007669"/>
    <property type="project" value="InterPro"/>
</dbReference>
<feature type="compositionally biased region" description="Basic and acidic residues" evidence="15">
    <location>
        <begin position="2317"/>
        <end position="2336"/>
    </location>
</feature>
<comment type="subcellular location">
    <subcellularLocation>
        <location evidence="1">Cell membrane</location>
        <topology evidence="1">Multi-pass membrane protein</topology>
    </subcellularLocation>
</comment>
<dbReference type="PROSITE" id="PS50221">
    <property type="entry name" value="GAIN_B"/>
    <property type="match status" value="1"/>
</dbReference>
<name>A0AAV2I370_LYMST</name>
<dbReference type="InterPro" id="IPR036445">
    <property type="entry name" value="GPCR_2_extracell_dom_sf"/>
</dbReference>
<dbReference type="PANTHER" id="PTHR12011:SF347">
    <property type="entry name" value="FI21270P1-RELATED"/>
    <property type="match status" value="1"/>
</dbReference>
<keyword evidence="9 16" id="KW-0472">Membrane</keyword>
<dbReference type="PROSITE" id="PS00010">
    <property type="entry name" value="ASX_HYDROXYL"/>
    <property type="match status" value="3"/>
</dbReference>
<feature type="disulfide bond" evidence="14">
    <location>
        <begin position="705"/>
        <end position="714"/>
    </location>
</feature>
<evidence type="ECO:0000256" key="11">
    <source>
        <dbReference type="ARBA" id="ARBA00023170"/>
    </source>
</evidence>
<feature type="domain" description="G-protein coupled receptors family 2 profile 1" evidence="19">
    <location>
        <begin position="1567"/>
        <end position="1621"/>
    </location>
</feature>
<accession>A0AAV2I370</accession>
<feature type="transmembrane region" description="Helical" evidence="16">
    <location>
        <begin position="2137"/>
        <end position="2162"/>
    </location>
</feature>
<dbReference type="PANTHER" id="PTHR12011">
    <property type="entry name" value="ADHESION G-PROTEIN COUPLED RECEPTOR"/>
    <property type="match status" value="1"/>
</dbReference>
<dbReference type="GO" id="GO:0005886">
    <property type="term" value="C:plasma membrane"/>
    <property type="evidence" value="ECO:0007669"/>
    <property type="project" value="UniProtKB-SubCell"/>
</dbReference>